<dbReference type="GO" id="GO:0005829">
    <property type="term" value="C:cytosol"/>
    <property type="evidence" value="ECO:0007669"/>
    <property type="project" value="TreeGrafter"/>
</dbReference>
<dbReference type="Gene3D" id="3.10.450.50">
    <property type="match status" value="1"/>
</dbReference>
<dbReference type="GO" id="GO:1990904">
    <property type="term" value="C:ribonucleoprotein complex"/>
    <property type="evidence" value="ECO:0007669"/>
    <property type="project" value="TreeGrafter"/>
</dbReference>
<dbReference type="GO" id="GO:0003729">
    <property type="term" value="F:mRNA binding"/>
    <property type="evidence" value="ECO:0007669"/>
    <property type="project" value="TreeGrafter"/>
</dbReference>
<dbReference type="InterPro" id="IPR018222">
    <property type="entry name" value="Nuclear_transport_factor_2_euk"/>
</dbReference>
<organism evidence="3 4">
    <name type="scientific">Morella rubra</name>
    <name type="common">Chinese bayberry</name>
    <dbReference type="NCBI Taxonomy" id="262757"/>
    <lineage>
        <taxon>Eukaryota</taxon>
        <taxon>Viridiplantae</taxon>
        <taxon>Streptophyta</taxon>
        <taxon>Embryophyta</taxon>
        <taxon>Tracheophyta</taxon>
        <taxon>Spermatophyta</taxon>
        <taxon>Magnoliopsida</taxon>
        <taxon>eudicotyledons</taxon>
        <taxon>Gunneridae</taxon>
        <taxon>Pentapetalae</taxon>
        <taxon>rosids</taxon>
        <taxon>fabids</taxon>
        <taxon>Fagales</taxon>
        <taxon>Myricaceae</taxon>
        <taxon>Morella</taxon>
    </lineage>
</organism>
<keyword evidence="4" id="KW-1185">Reference proteome</keyword>
<dbReference type="AlphaFoldDB" id="A0A6A1VA86"/>
<gene>
    <name evidence="3" type="ORF">CJ030_MR6G006796</name>
</gene>
<protein>
    <recommendedName>
        <fullName evidence="2">NTF2 domain-containing protein</fullName>
    </recommendedName>
</protein>
<reference evidence="3 4" key="1">
    <citation type="journal article" date="2019" name="Plant Biotechnol. J.">
        <title>The red bayberry genome and genetic basis of sex determination.</title>
        <authorList>
            <person name="Jia H.M."/>
            <person name="Jia H.J."/>
            <person name="Cai Q.L."/>
            <person name="Wang Y."/>
            <person name="Zhao H.B."/>
            <person name="Yang W.F."/>
            <person name="Wang G.Y."/>
            <person name="Li Y.H."/>
            <person name="Zhan D.L."/>
            <person name="Shen Y.T."/>
            <person name="Niu Q.F."/>
            <person name="Chang L."/>
            <person name="Qiu J."/>
            <person name="Zhao L."/>
            <person name="Xie H.B."/>
            <person name="Fu W.Y."/>
            <person name="Jin J."/>
            <person name="Li X.W."/>
            <person name="Jiao Y."/>
            <person name="Zhou C.C."/>
            <person name="Tu T."/>
            <person name="Chai C.Y."/>
            <person name="Gao J.L."/>
            <person name="Fan L.J."/>
            <person name="van de Weg E."/>
            <person name="Wang J.Y."/>
            <person name="Gao Z.S."/>
        </authorList>
    </citation>
    <scope>NUCLEOTIDE SEQUENCE [LARGE SCALE GENOMIC DNA]</scope>
    <source>
        <tissue evidence="3">Leaves</tissue>
    </source>
</reference>
<dbReference type="SUPFAM" id="SSF54427">
    <property type="entry name" value="NTF2-like"/>
    <property type="match status" value="1"/>
</dbReference>
<dbReference type="OrthoDB" id="1733576at2759"/>
<accession>A0A6A1VA86</accession>
<feature type="domain" description="NTF2" evidence="2">
    <location>
        <begin position="14"/>
        <end position="43"/>
    </location>
</feature>
<dbReference type="InterPro" id="IPR002075">
    <property type="entry name" value="NTF2_dom"/>
</dbReference>
<evidence type="ECO:0000259" key="2">
    <source>
        <dbReference type="PROSITE" id="PS50177"/>
    </source>
</evidence>
<evidence type="ECO:0000313" key="4">
    <source>
        <dbReference type="Proteomes" id="UP000516437"/>
    </source>
</evidence>
<evidence type="ECO:0000313" key="3">
    <source>
        <dbReference type="EMBL" id="KAB1208778.1"/>
    </source>
</evidence>
<name>A0A6A1VA86_9ROSI</name>
<keyword evidence="1" id="KW-0694">RNA-binding</keyword>
<dbReference type="EMBL" id="RXIC02000024">
    <property type="protein sequence ID" value="KAB1208778.1"/>
    <property type="molecule type" value="Genomic_DNA"/>
</dbReference>
<sequence length="80" mass="8651">MASSYPGHVSAAQVGSYFVGQYYQVLQQQPDRVHQFYADGSTVIWVDGDSSESASEMLGNVGGTLRSTMTKNAFPGEKRA</sequence>
<evidence type="ECO:0000256" key="1">
    <source>
        <dbReference type="ARBA" id="ARBA00022884"/>
    </source>
</evidence>
<dbReference type="InterPro" id="IPR032710">
    <property type="entry name" value="NTF2-like_dom_sf"/>
</dbReference>
<comment type="caution">
    <text evidence="3">The sequence shown here is derived from an EMBL/GenBank/DDBJ whole genome shotgun (WGS) entry which is preliminary data.</text>
</comment>
<dbReference type="Proteomes" id="UP000516437">
    <property type="component" value="Chromosome 6"/>
</dbReference>
<dbReference type="PANTHER" id="PTHR10693:SF29">
    <property type="entry name" value="GB|AAD20086.1"/>
    <property type="match status" value="1"/>
</dbReference>
<dbReference type="Pfam" id="PF02136">
    <property type="entry name" value="NTF2"/>
    <property type="match status" value="1"/>
</dbReference>
<dbReference type="PROSITE" id="PS50177">
    <property type="entry name" value="NTF2_DOMAIN"/>
    <property type="match status" value="1"/>
</dbReference>
<proteinExistence type="predicted"/>
<dbReference type="InterPro" id="IPR039539">
    <property type="entry name" value="Ras_GTPase_bind_prot"/>
</dbReference>
<dbReference type="PANTHER" id="PTHR10693">
    <property type="entry name" value="RAS GTPASE-ACTIVATING PROTEIN-BINDING PROTEIN"/>
    <property type="match status" value="1"/>
</dbReference>